<evidence type="ECO:0000313" key="6">
    <source>
        <dbReference type="Proteomes" id="UP000705283"/>
    </source>
</evidence>
<dbReference type="InterPro" id="IPR036634">
    <property type="entry name" value="PRD_sf"/>
</dbReference>
<dbReference type="GO" id="GO:0003723">
    <property type="term" value="F:RNA binding"/>
    <property type="evidence" value="ECO:0007669"/>
    <property type="project" value="InterPro"/>
</dbReference>
<reference evidence="4 5" key="2">
    <citation type="journal article" date="2017" name="Int. J. Syst. Evol. Microbiol.">
        <title>Rouxiella badensis sp. nov. and Rouxiella silvae sp. nov. isolated from peat bog soil in Germany and emendation of the genus description.</title>
        <authorList>
            <person name="Le Fleche-Mateos A."/>
            <person name="Kugler J.H."/>
            <person name="Hansen S.H."/>
            <person name="Syldatk C."/>
            <person name="Hausmann R."/>
            <person name="Lomprez F."/>
            <person name="Vandenbogaert M."/>
            <person name="Manuguerra J.C."/>
            <person name="Grimont P.A."/>
        </authorList>
    </citation>
    <scope>NUCLEOTIDE SEQUENCE [LARGE SCALE GENOMIC DNA]</scope>
    <source>
        <strain evidence="4 5">213</strain>
    </source>
</reference>
<dbReference type="SUPFAM" id="SSF63520">
    <property type="entry name" value="PTS-regulatory domain, PRD"/>
    <property type="match status" value="2"/>
</dbReference>
<reference evidence="3" key="4">
    <citation type="submission" date="2022-09" db="EMBL/GenBank/DDBJ databases">
        <title>Rouxiella aceris sp. nov., isolated from tree sap and emended description of the genus Rhouxiella.</title>
        <authorList>
            <person name="Kim I.S."/>
        </authorList>
    </citation>
    <scope>NUCLEOTIDE SEQUENCE</scope>
    <source>
        <strain evidence="3">SAP-2</strain>
    </source>
</reference>
<feature type="domain" description="PRD" evidence="2">
    <location>
        <begin position="65"/>
        <end position="170"/>
    </location>
</feature>
<feature type="domain" description="PRD" evidence="2">
    <location>
        <begin position="171"/>
        <end position="277"/>
    </location>
</feature>
<dbReference type="SMART" id="SM01061">
    <property type="entry name" value="CAT_RBD"/>
    <property type="match status" value="1"/>
</dbReference>
<evidence type="ECO:0000256" key="1">
    <source>
        <dbReference type="ARBA" id="ARBA00022737"/>
    </source>
</evidence>
<dbReference type="InterPro" id="IPR011608">
    <property type="entry name" value="PRD"/>
</dbReference>
<dbReference type="EMBL" id="JADMKS010000003">
    <property type="protein sequence ID" value="MBF6636552.1"/>
    <property type="molecule type" value="Genomic_DNA"/>
</dbReference>
<comment type="caution">
    <text evidence="3">The sequence shown here is derived from an EMBL/GenBank/DDBJ whole genome shotgun (WGS) entry which is preliminary data.</text>
</comment>
<sequence length="277" mass="32069">MRIIKILSNNAIVVENQQEETLVALGRGIGFGKKPGDMAEPTLFEAQYLEKNDDVTNSWRQLFSNIPDEIIQTSRKIVSNIERTFAVASQLSLILALSDHIYYAITRASKNQLIRNPLAWDIQIFYPQEYGMAKEAIELIKRSMSVTLPEEEAGFIALHIVNCRHNGNMHDTMHSANLIKDILNIIKLYLRIELNENSLSFQRIVTHLKFFSMRMMNNSPFSLDDASLYVDIKEKLPTSYRCTEKIERWLNSNHNYTMSLDEKMFLTIHIERLRTPS</sequence>
<dbReference type="InterPro" id="IPR050661">
    <property type="entry name" value="BglG_antiterminators"/>
</dbReference>
<keyword evidence="1" id="KW-0677">Repeat</keyword>
<protein>
    <submittedName>
        <fullName evidence="3">PRD domain-containing protein</fullName>
    </submittedName>
</protein>
<dbReference type="PANTHER" id="PTHR30185">
    <property type="entry name" value="CRYPTIC BETA-GLUCOSIDE BGL OPERON ANTITERMINATOR"/>
    <property type="match status" value="1"/>
</dbReference>
<organism evidence="3 6">
    <name type="scientific">Rouxiella silvae</name>
    <dbReference type="NCBI Taxonomy" id="1646373"/>
    <lineage>
        <taxon>Bacteria</taxon>
        <taxon>Pseudomonadati</taxon>
        <taxon>Pseudomonadota</taxon>
        <taxon>Gammaproteobacteria</taxon>
        <taxon>Enterobacterales</taxon>
        <taxon>Yersiniaceae</taxon>
        <taxon>Rouxiella</taxon>
    </lineage>
</organism>
<dbReference type="InterPro" id="IPR004341">
    <property type="entry name" value="CAT_RNA-bd_dom"/>
</dbReference>
<dbReference type="Proteomes" id="UP000705283">
    <property type="component" value="Unassembled WGS sequence"/>
</dbReference>
<dbReference type="Proteomes" id="UP000192722">
    <property type="component" value="Unassembled WGS sequence"/>
</dbReference>
<dbReference type="PROSITE" id="PS51372">
    <property type="entry name" value="PRD_2"/>
    <property type="match status" value="2"/>
</dbReference>
<evidence type="ECO:0000313" key="5">
    <source>
        <dbReference type="Proteomes" id="UP000192722"/>
    </source>
</evidence>
<evidence type="ECO:0000313" key="3">
    <source>
        <dbReference type="EMBL" id="MBF6636552.1"/>
    </source>
</evidence>
<dbReference type="AlphaFoldDB" id="A0AA41BW31"/>
<keyword evidence="5" id="KW-1185">Reference proteome</keyword>
<dbReference type="Pfam" id="PF00874">
    <property type="entry name" value="PRD"/>
    <property type="match status" value="2"/>
</dbReference>
<dbReference type="SUPFAM" id="SSF50151">
    <property type="entry name" value="SacY-like RNA-binding domain"/>
    <property type="match status" value="1"/>
</dbReference>
<dbReference type="GO" id="GO:0006355">
    <property type="term" value="P:regulation of DNA-templated transcription"/>
    <property type="evidence" value="ECO:0007669"/>
    <property type="project" value="InterPro"/>
</dbReference>
<dbReference type="RefSeq" id="WP_055779004.1">
    <property type="nucleotide sequence ID" value="NZ_CBCSCF010000010.1"/>
</dbReference>
<dbReference type="EMBL" id="MRWD01000035">
    <property type="protein sequence ID" value="ORJ20482.1"/>
    <property type="molecule type" value="Genomic_DNA"/>
</dbReference>
<reference evidence="3" key="3">
    <citation type="submission" date="2020-11" db="EMBL/GenBank/DDBJ databases">
        <authorList>
            <person name="Lee S.D."/>
        </authorList>
    </citation>
    <scope>NUCLEOTIDE SEQUENCE</scope>
    <source>
        <strain evidence="3">SAP-2</strain>
    </source>
</reference>
<accession>A0AA41BW31</accession>
<dbReference type="Gene3D" id="2.30.24.10">
    <property type="entry name" value="CAT RNA-binding domain"/>
    <property type="match status" value="1"/>
</dbReference>
<evidence type="ECO:0000259" key="2">
    <source>
        <dbReference type="PROSITE" id="PS51372"/>
    </source>
</evidence>
<proteinExistence type="predicted"/>
<evidence type="ECO:0000313" key="4">
    <source>
        <dbReference type="EMBL" id="ORJ20482.1"/>
    </source>
</evidence>
<dbReference type="PANTHER" id="PTHR30185:SF15">
    <property type="entry name" value="CRYPTIC BETA-GLUCOSIDE BGL OPERON ANTITERMINATOR"/>
    <property type="match status" value="1"/>
</dbReference>
<dbReference type="Gene3D" id="1.10.1790.10">
    <property type="entry name" value="PRD domain"/>
    <property type="match status" value="2"/>
</dbReference>
<gene>
    <name evidence="4" type="ORF">BS639_14895</name>
    <name evidence="3" type="ORF">ITX54_07785</name>
</gene>
<reference evidence="4" key="1">
    <citation type="submission" date="2016-12" db="EMBL/GenBank/DDBJ databases">
        <authorList>
            <person name="Le Fleche-Mateos A."/>
        </authorList>
    </citation>
    <scope>NUCLEOTIDE SEQUENCE</scope>
    <source>
        <strain evidence="4">213</strain>
    </source>
</reference>
<name>A0AA41BW31_9GAMM</name>
<dbReference type="InterPro" id="IPR036650">
    <property type="entry name" value="CAT_RNA-bd_dom_sf"/>
</dbReference>
<dbReference type="Pfam" id="PF03123">
    <property type="entry name" value="CAT_RBD"/>
    <property type="match status" value="1"/>
</dbReference>